<dbReference type="PANTHER" id="PTHR14299:SF0">
    <property type="entry name" value="PHORBOL-12-MYRISTATE-13-ACETATE-INDUCED PROTEIN 1"/>
    <property type="match status" value="1"/>
</dbReference>
<dbReference type="Proteomes" id="UP000694413">
    <property type="component" value="Unassembled WGS sequence"/>
</dbReference>
<sequence>MIYEKNPGKKKPKTKQPPPTKTQQKRVSAGREAAVECALELTRIGDRWDLRQRLLNLLAKIFCPGTWAARRHGERNGRAPWLCGFGRRGSTDIGR</sequence>
<feature type="region of interest" description="Disordered" evidence="1">
    <location>
        <begin position="1"/>
        <end position="29"/>
    </location>
</feature>
<evidence type="ECO:0000256" key="1">
    <source>
        <dbReference type="SAM" id="MobiDB-lite"/>
    </source>
</evidence>
<dbReference type="AlphaFoldDB" id="A0A8D2MHN8"/>
<dbReference type="Pfam" id="PF15150">
    <property type="entry name" value="PMAIP1"/>
    <property type="match status" value="1"/>
</dbReference>
<dbReference type="GO" id="GO:0043065">
    <property type="term" value="P:positive regulation of apoptotic process"/>
    <property type="evidence" value="ECO:0007669"/>
    <property type="project" value="InterPro"/>
</dbReference>
<dbReference type="GO" id="GO:0006974">
    <property type="term" value="P:DNA damage response"/>
    <property type="evidence" value="ECO:0007669"/>
    <property type="project" value="InterPro"/>
</dbReference>
<proteinExistence type="predicted"/>
<dbReference type="InterPro" id="IPR024140">
    <property type="entry name" value="Noxa"/>
</dbReference>
<dbReference type="Ensembl" id="ENSZALT00000012359.1">
    <property type="protein sequence ID" value="ENSZALP00000008797.1"/>
    <property type="gene ID" value="ENSZALG00000007615.1"/>
</dbReference>
<evidence type="ECO:0000313" key="3">
    <source>
        <dbReference type="Proteomes" id="UP000694413"/>
    </source>
</evidence>
<name>A0A8D2MHN8_ZONAL</name>
<organism evidence="2 3">
    <name type="scientific">Zonotrichia albicollis</name>
    <name type="common">White-throated sparrow</name>
    <name type="synonym">Fringilla albicollis</name>
    <dbReference type="NCBI Taxonomy" id="44394"/>
    <lineage>
        <taxon>Eukaryota</taxon>
        <taxon>Metazoa</taxon>
        <taxon>Chordata</taxon>
        <taxon>Craniata</taxon>
        <taxon>Vertebrata</taxon>
        <taxon>Euteleostomi</taxon>
        <taxon>Archelosauria</taxon>
        <taxon>Archosauria</taxon>
        <taxon>Dinosauria</taxon>
        <taxon>Saurischia</taxon>
        <taxon>Theropoda</taxon>
        <taxon>Coelurosauria</taxon>
        <taxon>Aves</taxon>
        <taxon>Neognathae</taxon>
        <taxon>Neoaves</taxon>
        <taxon>Telluraves</taxon>
        <taxon>Australaves</taxon>
        <taxon>Passeriformes</taxon>
        <taxon>Passerellidae</taxon>
        <taxon>Zonotrichia</taxon>
    </lineage>
</organism>
<keyword evidence="3" id="KW-1185">Reference proteome</keyword>
<reference evidence="2" key="2">
    <citation type="submission" date="2025-09" db="UniProtKB">
        <authorList>
            <consortium name="Ensembl"/>
        </authorList>
    </citation>
    <scope>IDENTIFICATION</scope>
</reference>
<protein>
    <recommendedName>
        <fullName evidence="4">Phorbol-12-myristate-13-acetate-induced protein 1</fullName>
    </recommendedName>
</protein>
<accession>A0A8D2MHN8</accession>
<dbReference type="GO" id="GO:0001836">
    <property type="term" value="P:release of cytochrome c from mitochondria"/>
    <property type="evidence" value="ECO:0007669"/>
    <property type="project" value="InterPro"/>
</dbReference>
<evidence type="ECO:0008006" key="4">
    <source>
        <dbReference type="Google" id="ProtNLM"/>
    </source>
</evidence>
<dbReference type="PANTHER" id="PTHR14299">
    <property type="entry name" value="PHORBOL-12-MYRISTATE-13-ACETATE-INDUCED PROTEIN 1"/>
    <property type="match status" value="1"/>
</dbReference>
<reference evidence="2" key="1">
    <citation type="submission" date="2025-08" db="UniProtKB">
        <authorList>
            <consortium name="Ensembl"/>
        </authorList>
    </citation>
    <scope>IDENTIFICATION</scope>
</reference>
<evidence type="ECO:0000313" key="2">
    <source>
        <dbReference type="Ensembl" id="ENSZALP00000008797.1"/>
    </source>
</evidence>